<dbReference type="RefSeq" id="WP_058492980.1">
    <property type="nucleotide sequence ID" value="NZ_CBCRUR010000001.1"/>
</dbReference>
<feature type="transmembrane region" description="Helical" evidence="2">
    <location>
        <begin position="38"/>
        <end position="56"/>
    </location>
</feature>
<protein>
    <submittedName>
        <fullName evidence="3">Uncharacterized protein</fullName>
    </submittedName>
</protein>
<dbReference type="AlphaFoldDB" id="A0A0W1AE98"/>
<comment type="caution">
    <text evidence="3">The sequence shown here is derived from an EMBL/GenBank/DDBJ whole genome shotgun (WGS) entry which is preliminary data.</text>
</comment>
<evidence type="ECO:0000313" key="4">
    <source>
        <dbReference type="Proteomes" id="UP000054662"/>
    </source>
</evidence>
<evidence type="ECO:0000313" key="3">
    <source>
        <dbReference type="EMBL" id="KTD79650.1"/>
    </source>
</evidence>
<dbReference type="Proteomes" id="UP000054662">
    <property type="component" value="Unassembled WGS sequence"/>
</dbReference>
<sequence>MPFDPAFFNKCISENHDRAPGYSLECQGADFFAALSRFFMYYIASAAVCIVLYYAVKGINAEDAATPHNHKSLPDALETEDEVSSSMSLD</sequence>
<gene>
    <name evidence="3" type="ORF">Lwor_1164</name>
</gene>
<dbReference type="EMBL" id="LNZC01000012">
    <property type="protein sequence ID" value="KTD79650.1"/>
    <property type="molecule type" value="Genomic_DNA"/>
</dbReference>
<name>A0A0W1AE98_9GAMM</name>
<keyword evidence="2" id="KW-1133">Transmembrane helix</keyword>
<evidence type="ECO:0000256" key="1">
    <source>
        <dbReference type="SAM" id="MobiDB-lite"/>
    </source>
</evidence>
<organism evidence="3 4">
    <name type="scientific">Legionella worsleiensis</name>
    <dbReference type="NCBI Taxonomy" id="45076"/>
    <lineage>
        <taxon>Bacteria</taxon>
        <taxon>Pseudomonadati</taxon>
        <taxon>Pseudomonadota</taxon>
        <taxon>Gammaproteobacteria</taxon>
        <taxon>Legionellales</taxon>
        <taxon>Legionellaceae</taxon>
        <taxon>Legionella</taxon>
    </lineage>
</organism>
<reference evidence="3 4" key="1">
    <citation type="submission" date="2015-11" db="EMBL/GenBank/DDBJ databases">
        <title>Genomic analysis of 38 Legionella species identifies large and diverse effector repertoires.</title>
        <authorList>
            <person name="Burstein D."/>
            <person name="Amaro F."/>
            <person name="Zusman T."/>
            <person name="Lifshitz Z."/>
            <person name="Cohen O."/>
            <person name="Gilbert J.A."/>
            <person name="Pupko T."/>
            <person name="Shuman H.A."/>
            <person name="Segal G."/>
        </authorList>
    </citation>
    <scope>NUCLEOTIDE SEQUENCE [LARGE SCALE GENOMIC DNA]</scope>
    <source>
        <strain evidence="3 4">ATCC 49508</strain>
    </source>
</reference>
<dbReference type="PATRIC" id="fig|45076.6.peg.1271"/>
<proteinExistence type="predicted"/>
<keyword evidence="4" id="KW-1185">Reference proteome</keyword>
<accession>A0A0W1AE98</accession>
<feature type="region of interest" description="Disordered" evidence="1">
    <location>
        <begin position="65"/>
        <end position="90"/>
    </location>
</feature>
<keyword evidence="2" id="KW-0472">Membrane</keyword>
<evidence type="ECO:0000256" key="2">
    <source>
        <dbReference type="SAM" id="Phobius"/>
    </source>
</evidence>
<keyword evidence="2" id="KW-0812">Transmembrane</keyword>